<proteinExistence type="predicted"/>
<evidence type="ECO:0000313" key="3">
    <source>
        <dbReference type="EMBL" id="GBN92115.1"/>
    </source>
</evidence>
<dbReference type="SUPFAM" id="SSF48726">
    <property type="entry name" value="Immunoglobulin"/>
    <property type="match status" value="2"/>
</dbReference>
<dbReference type="Gene3D" id="2.60.40.10">
    <property type="entry name" value="Immunoglobulins"/>
    <property type="match status" value="2"/>
</dbReference>
<gene>
    <name evidence="3" type="primary">Dscam2_101</name>
    <name evidence="3" type="ORF">AVEN_18890_1</name>
</gene>
<dbReference type="Pfam" id="PF13927">
    <property type="entry name" value="Ig_3"/>
    <property type="match status" value="1"/>
</dbReference>
<keyword evidence="1" id="KW-0393">Immunoglobulin domain</keyword>
<feature type="domain" description="Ig-like" evidence="2">
    <location>
        <begin position="99"/>
        <end position="138"/>
    </location>
</feature>
<sequence length="138" mass="14964">GPKVASFAFKDNLHEGMLTAVTCIVDSGDGPLTTRWLKDGQILLEEELDATVMYAQEGRVSTLTIKELAYKHNGNYTCVTTNDVATGSFSAILTVKVPPRWVLEPSDIIAVSGRPAKISCQADGVPHPHIRWKKATGK</sequence>
<dbReference type="InterPro" id="IPR013783">
    <property type="entry name" value="Ig-like_fold"/>
</dbReference>
<dbReference type="InterPro" id="IPR007110">
    <property type="entry name" value="Ig-like_dom"/>
</dbReference>
<dbReference type="GO" id="GO:0098632">
    <property type="term" value="F:cell-cell adhesion mediator activity"/>
    <property type="evidence" value="ECO:0007669"/>
    <property type="project" value="TreeGrafter"/>
</dbReference>
<dbReference type="GO" id="GO:0005886">
    <property type="term" value="C:plasma membrane"/>
    <property type="evidence" value="ECO:0007669"/>
    <property type="project" value="TreeGrafter"/>
</dbReference>
<dbReference type="InterPro" id="IPR036179">
    <property type="entry name" value="Ig-like_dom_sf"/>
</dbReference>
<dbReference type="FunFam" id="2.60.40.10:FF:000333">
    <property type="entry name" value="Down syndrome cell adhesion molecule"/>
    <property type="match status" value="1"/>
</dbReference>
<feature type="domain" description="Ig-like" evidence="2">
    <location>
        <begin position="2"/>
        <end position="94"/>
    </location>
</feature>
<organism evidence="3 4">
    <name type="scientific">Araneus ventricosus</name>
    <name type="common">Orbweaver spider</name>
    <name type="synonym">Epeira ventricosa</name>
    <dbReference type="NCBI Taxonomy" id="182803"/>
    <lineage>
        <taxon>Eukaryota</taxon>
        <taxon>Metazoa</taxon>
        <taxon>Ecdysozoa</taxon>
        <taxon>Arthropoda</taxon>
        <taxon>Chelicerata</taxon>
        <taxon>Arachnida</taxon>
        <taxon>Araneae</taxon>
        <taxon>Araneomorphae</taxon>
        <taxon>Entelegynae</taxon>
        <taxon>Araneoidea</taxon>
        <taxon>Araneidae</taxon>
        <taxon>Araneus</taxon>
    </lineage>
</organism>
<dbReference type="GO" id="GO:0030424">
    <property type="term" value="C:axon"/>
    <property type="evidence" value="ECO:0007669"/>
    <property type="project" value="TreeGrafter"/>
</dbReference>
<reference evidence="3 4" key="1">
    <citation type="journal article" date="2019" name="Sci. Rep.">
        <title>Orb-weaving spider Araneus ventricosus genome elucidates the spidroin gene catalogue.</title>
        <authorList>
            <person name="Kono N."/>
            <person name="Nakamura H."/>
            <person name="Ohtoshi R."/>
            <person name="Moran D.A.P."/>
            <person name="Shinohara A."/>
            <person name="Yoshida Y."/>
            <person name="Fujiwara M."/>
            <person name="Mori M."/>
            <person name="Tomita M."/>
            <person name="Arakawa K."/>
        </authorList>
    </citation>
    <scope>NUCLEOTIDE SEQUENCE [LARGE SCALE GENOMIC DNA]</scope>
</reference>
<dbReference type="GO" id="GO:0007156">
    <property type="term" value="P:homophilic cell adhesion via plasma membrane adhesion molecules"/>
    <property type="evidence" value="ECO:0007669"/>
    <property type="project" value="TreeGrafter"/>
</dbReference>
<name>A0A4Y2SZ00_ARAVE</name>
<dbReference type="OrthoDB" id="6425654at2759"/>
<dbReference type="PROSITE" id="PS50835">
    <property type="entry name" value="IG_LIKE"/>
    <property type="match status" value="2"/>
</dbReference>
<evidence type="ECO:0000256" key="1">
    <source>
        <dbReference type="ARBA" id="ARBA00023319"/>
    </source>
</evidence>
<dbReference type="EMBL" id="BGPR01024225">
    <property type="protein sequence ID" value="GBN92115.1"/>
    <property type="molecule type" value="Genomic_DNA"/>
</dbReference>
<dbReference type="GO" id="GO:0007411">
    <property type="term" value="P:axon guidance"/>
    <property type="evidence" value="ECO:0007669"/>
    <property type="project" value="TreeGrafter"/>
</dbReference>
<dbReference type="PANTHER" id="PTHR10075:SF100">
    <property type="entry name" value="FASCICLIN-2"/>
    <property type="match status" value="1"/>
</dbReference>
<dbReference type="AlphaFoldDB" id="A0A4Y2SZ00"/>
<protein>
    <submittedName>
        <fullName evidence="3">Down syndrome cell adhesion molecule-like protein Dscam2</fullName>
    </submittedName>
</protein>
<dbReference type="Proteomes" id="UP000499080">
    <property type="component" value="Unassembled WGS sequence"/>
</dbReference>
<keyword evidence="4" id="KW-1185">Reference proteome</keyword>
<evidence type="ECO:0000313" key="4">
    <source>
        <dbReference type="Proteomes" id="UP000499080"/>
    </source>
</evidence>
<dbReference type="GO" id="GO:0070593">
    <property type="term" value="P:dendrite self-avoidance"/>
    <property type="evidence" value="ECO:0007669"/>
    <property type="project" value="TreeGrafter"/>
</dbReference>
<accession>A0A4Y2SZ00</accession>
<feature type="non-terminal residue" evidence="3">
    <location>
        <position position="1"/>
    </location>
</feature>
<comment type="caution">
    <text evidence="3">The sequence shown here is derived from an EMBL/GenBank/DDBJ whole genome shotgun (WGS) entry which is preliminary data.</text>
</comment>
<dbReference type="PANTHER" id="PTHR10075">
    <property type="entry name" value="BASIGIN RELATED"/>
    <property type="match status" value="1"/>
</dbReference>
<evidence type="ECO:0000259" key="2">
    <source>
        <dbReference type="PROSITE" id="PS50835"/>
    </source>
</evidence>